<evidence type="ECO:0000313" key="3">
    <source>
        <dbReference type="Proteomes" id="UP001199469"/>
    </source>
</evidence>
<sequence>MSTTLDMDGPAAPPRSNGELVFAAPWESRAFGLVVTLVDSGRFTYEEFRSRLIVRVGEVEARPYWEAWLAALEDMLSGTVDEATVTARAAALREVDDHGDDHEH</sequence>
<evidence type="ECO:0000313" key="2">
    <source>
        <dbReference type="EMBL" id="MCD2194391.1"/>
    </source>
</evidence>
<dbReference type="InterPro" id="IPR049054">
    <property type="entry name" value="CN_hydtase_beta-like_N"/>
</dbReference>
<feature type="domain" description="Nitrile hydratase beta subunit-like N-terminal" evidence="1">
    <location>
        <begin position="17"/>
        <end position="92"/>
    </location>
</feature>
<dbReference type="Proteomes" id="UP001199469">
    <property type="component" value="Unassembled WGS sequence"/>
</dbReference>
<dbReference type="InterPro" id="IPR042262">
    <property type="entry name" value="CN_hydtase_beta_C"/>
</dbReference>
<dbReference type="RefSeq" id="WP_230734326.1">
    <property type="nucleotide sequence ID" value="NZ_JAJNDB010000002.1"/>
</dbReference>
<dbReference type="Gene3D" id="1.10.472.20">
    <property type="entry name" value="Nitrile hydratase, beta subunit"/>
    <property type="match status" value="1"/>
</dbReference>
<dbReference type="Pfam" id="PF21006">
    <property type="entry name" value="NHase_beta_N"/>
    <property type="match status" value="1"/>
</dbReference>
<dbReference type="NCBIfam" id="TIGR03889">
    <property type="entry name" value="nitrile_acc"/>
    <property type="match status" value="1"/>
</dbReference>
<proteinExistence type="predicted"/>
<comment type="caution">
    <text evidence="2">The sequence shown here is derived from an EMBL/GenBank/DDBJ whole genome shotgun (WGS) entry which is preliminary data.</text>
</comment>
<name>A0ABS8P825_9PSEU</name>
<accession>A0ABS8P825</accession>
<gene>
    <name evidence="2" type="ORF">LQ327_13515</name>
</gene>
<dbReference type="InterPro" id="IPR008990">
    <property type="entry name" value="Elect_transpt_acc-like_dom_sf"/>
</dbReference>
<organism evidence="2 3">
    <name type="scientific">Actinomycetospora endophytica</name>
    <dbReference type="NCBI Taxonomy" id="2291215"/>
    <lineage>
        <taxon>Bacteria</taxon>
        <taxon>Bacillati</taxon>
        <taxon>Actinomycetota</taxon>
        <taxon>Actinomycetes</taxon>
        <taxon>Pseudonocardiales</taxon>
        <taxon>Pseudonocardiaceae</taxon>
        <taxon>Actinomycetospora</taxon>
    </lineage>
</organism>
<keyword evidence="3" id="KW-1185">Reference proteome</keyword>
<dbReference type="InterPro" id="IPR023808">
    <property type="entry name" value="Nitrile_Hydratase_acc_put"/>
</dbReference>
<reference evidence="2 3" key="1">
    <citation type="submission" date="2021-11" db="EMBL/GenBank/DDBJ databases">
        <title>Draft genome sequence of Actinomycetospora sp. SF1 isolated from the rhizosphere soil.</title>
        <authorList>
            <person name="Duangmal K."/>
            <person name="Chantavorakit T."/>
        </authorList>
    </citation>
    <scope>NUCLEOTIDE SEQUENCE [LARGE SCALE GENOMIC DNA]</scope>
    <source>
        <strain evidence="2 3">TBRC 5722</strain>
    </source>
</reference>
<protein>
    <submittedName>
        <fullName evidence="2">Nitrile hydratase accessory protein</fullName>
    </submittedName>
</protein>
<evidence type="ECO:0000259" key="1">
    <source>
        <dbReference type="Pfam" id="PF21006"/>
    </source>
</evidence>
<dbReference type="SUPFAM" id="SSF50090">
    <property type="entry name" value="Electron transport accessory proteins"/>
    <property type="match status" value="1"/>
</dbReference>
<dbReference type="EMBL" id="JAJNDB010000002">
    <property type="protein sequence ID" value="MCD2194391.1"/>
    <property type="molecule type" value="Genomic_DNA"/>
</dbReference>